<dbReference type="PANTHER" id="PTHR30161">
    <property type="entry name" value="FLAGELLAR EXPORT PROTEIN, MEMBRANE FLHA SUBUNIT-RELATED"/>
    <property type="match status" value="1"/>
</dbReference>
<keyword evidence="3" id="KW-0969">Cilium</keyword>
<evidence type="ECO:0000313" key="3">
    <source>
        <dbReference type="EMBL" id="SJM61723.1"/>
    </source>
</evidence>
<keyword evidence="2" id="KW-0812">Transmembrane</keyword>
<feature type="transmembrane region" description="Helical" evidence="2">
    <location>
        <begin position="288"/>
        <end position="306"/>
    </location>
</feature>
<dbReference type="PANTHER" id="PTHR30161:SF2">
    <property type="entry name" value="INVASION PROTEIN INVA"/>
    <property type="match status" value="1"/>
</dbReference>
<dbReference type="EMBL" id="FUIE01000045">
    <property type="protein sequence ID" value="SJM61723.1"/>
    <property type="molecule type" value="Genomic_DNA"/>
</dbReference>
<feature type="transmembrane region" description="Helical" evidence="2">
    <location>
        <begin position="121"/>
        <end position="140"/>
    </location>
</feature>
<dbReference type="Gene3D" id="1.10.8.540">
    <property type="entry name" value="FHIPEP family, domain 3"/>
    <property type="match status" value="1"/>
</dbReference>
<keyword evidence="3" id="KW-0966">Cell projection</keyword>
<feature type="transmembrane region" description="Helical" evidence="2">
    <location>
        <begin position="207"/>
        <end position="228"/>
    </location>
</feature>
<evidence type="ECO:0000256" key="1">
    <source>
        <dbReference type="SAM" id="MobiDB-lite"/>
    </source>
</evidence>
<dbReference type="OrthoDB" id="9759185at2"/>
<dbReference type="AlphaFoldDB" id="A0A1R4G0W2"/>
<organism evidence="3 4">
    <name type="scientific">Brevundimonas diminuta 3F5N</name>
    <dbReference type="NCBI Taxonomy" id="1255603"/>
    <lineage>
        <taxon>Bacteria</taxon>
        <taxon>Pseudomonadati</taxon>
        <taxon>Pseudomonadota</taxon>
        <taxon>Alphaproteobacteria</taxon>
        <taxon>Caulobacterales</taxon>
        <taxon>Caulobacteraceae</taxon>
        <taxon>Brevundimonas</taxon>
    </lineage>
</organism>
<keyword evidence="3" id="KW-0282">Flagellum</keyword>
<feature type="transmembrane region" description="Helical" evidence="2">
    <location>
        <begin position="248"/>
        <end position="267"/>
    </location>
</feature>
<dbReference type="InterPro" id="IPR042196">
    <property type="entry name" value="FHIPEP_4"/>
</dbReference>
<evidence type="ECO:0000313" key="4">
    <source>
        <dbReference type="Proteomes" id="UP000195766"/>
    </source>
</evidence>
<accession>A0A1R4G0W2</accession>
<feature type="transmembrane region" description="Helical" evidence="2">
    <location>
        <begin position="21"/>
        <end position="40"/>
    </location>
</feature>
<dbReference type="Gene3D" id="3.40.50.12790">
    <property type="entry name" value="FHIPEP family, domain 4"/>
    <property type="match status" value="1"/>
</dbReference>
<keyword evidence="2" id="KW-0472">Membrane</keyword>
<evidence type="ECO:0000256" key="2">
    <source>
        <dbReference type="SAM" id="Phobius"/>
    </source>
</evidence>
<dbReference type="Proteomes" id="UP000195766">
    <property type="component" value="Unassembled WGS sequence"/>
</dbReference>
<feature type="transmembrane region" description="Helical" evidence="2">
    <location>
        <begin position="46"/>
        <end position="68"/>
    </location>
</feature>
<dbReference type="Pfam" id="PF00771">
    <property type="entry name" value="FHIPEP"/>
    <property type="match status" value="2"/>
</dbReference>
<dbReference type="PIRSF" id="PIRSF005419">
    <property type="entry name" value="FlhA"/>
    <property type="match status" value="1"/>
</dbReference>
<proteinExistence type="predicted"/>
<dbReference type="GO" id="GO:0005886">
    <property type="term" value="C:plasma membrane"/>
    <property type="evidence" value="ECO:0007669"/>
    <property type="project" value="TreeGrafter"/>
</dbReference>
<dbReference type="PRINTS" id="PR00949">
    <property type="entry name" value="TYPE3IMAPROT"/>
</dbReference>
<dbReference type="InterPro" id="IPR042193">
    <property type="entry name" value="FHIPEP_3"/>
</dbReference>
<dbReference type="InterPro" id="IPR001712">
    <property type="entry name" value="T3SS_FHIPEP"/>
</dbReference>
<keyword evidence="2" id="KW-1133">Transmembrane helix</keyword>
<name>A0A1R4G0W2_BREDI</name>
<feature type="region of interest" description="Disordered" evidence="1">
    <location>
        <begin position="655"/>
        <end position="674"/>
    </location>
</feature>
<feature type="transmembrane region" description="Helical" evidence="2">
    <location>
        <begin position="80"/>
        <end position="101"/>
    </location>
</feature>
<protein>
    <submittedName>
        <fullName evidence="3">Flagellar biosynthesis protein FlhA</fullName>
    </submittedName>
</protein>
<gene>
    <name evidence="3" type="ORF">FM111_08455</name>
</gene>
<dbReference type="GO" id="GO:0009306">
    <property type="term" value="P:protein secretion"/>
    <property type="evidence" value="ECO:0007669"/>
    <property type="project" value="InterPro"/>
</dbReference>
<sequence length="674" mass="71584">MSFASPLKLLSLRHNGGGVGRYSDLFLVAGVAAIIAMMIMPLPSLAIDALVAINISAGVVMLLVSIYIASIVDISVFPSLLLITTLFRLALSIATTRMILLEGHAGAIINTFGNMVAGGNLVVGLVVFLIITVVQFIVIAKGAERVAEVAARFSLDAMPGKQLSIDSDLRSGLIDKDEAKRRRRLLEMESKLNGNLDGAMKFVKGDAIAGIIIVVINLLGGLAVGMLQNGMDFGAAVQKYSILTIGDGMVMQIPALLAAMSAGLLVTRGGDSETDAHLGASMHRQLSAQPKVFLVAGGMCWLLALVPGFPTIVFLLLGAAAMTASIMIEPRWRKSAGRKMRALTGRSSAETEGPIASTQTRPTEGAAMTPLLLEIDGRALRATDPERLTAVLETLLDEFEASLGVALPRVTVRYGPAEAADRWRLMAFEAPLGAGDPGPVEDALDATLAGVRGLLRRNAGMFIGIQEASILLNRAGESYPEVVKEVARALPLARIAEIMRRLAEEEVPLRNLRDILESLADAGQREKDPLALTEFARVALRRQISHRYAPDGVLKAAVLEPALEKHLRESIRVGGAGQQLALEPDMARQIIEAVQKTVRDTDADAVLAAIDLRRHIRKLVEPELFDTPALSFHELLPSLKLEIVGRVALPDVDAPAAATPTAPSAPPASTAAAA</sequence>
<reference evidence="3 4" key="1">
    <citation type="submission" date="2017-02" db="EMBL/GenBank/DDBJ databases">
        <authorList>
            <person name="Peterson S.W."/>
        </authorList>
    </citation>
    <scope>NUCLEOTIDE SEQUENCE [LARGE SCALE GENOMIC DNA]</scope>
    <source>
        <strain evidence="3 4">3F5N</strain>
    </source>
</reference>
<dbReference type="RefSeq" id="WP_087140541.1">
    <property type="nucleotide sequence ID" value="NZ_FUIE01000045.1"/>
</dbReference>